<evidence type="ECO:0000313" key="2">
    <source>
        <dbReference type="Proteomes" id="UP001174936"/>
    </source>
</evidence>
<keyword evidence="2" id="KW-1185">Reference proteome</keyword>
<dbReference type="Proteomes" id="UP001174936">
    <property type="component" value="Unassembled WGS sequence"/>
</dbReference>
<sequence>MGISLPFLSYFYMTIVAIGPSWSTENGNDHYLISLLFFFLWSRRITFLLDYSRYFSVLHTRIRIFHVPPTVPPLVLLRGEFWLTGRLPRLGEGYWIERSSVLVCRHHDLVGED</sequence>
<evidence type="ECO:0000313" key="1">
    <source>
        <dbReference type="EMBL" id="KAK0643656.1"/>
    </source>
</evidence>
<reference evidence="1" key="1">
    <citation type="submission" date="2023-06" db="EMBL/GenBank/DDBJ databases">
        <title>Genome-scale phylogeny and comparative genomics of the fungal order Sordariales.</title>
        <authorList>
            <consortium name="Lawrence Berkeley National Laboratory"/>
            <person name="Hensen N."/>
            <person name="Bonometti L."/>
            <person name="Westerberg I."/>
            <person name="Brannstrom I.O."/>
            <person name="Guillou S."/>
            <person name="Cros-Aarteil S."/>
            <person name="Calhoun S."/>
            <person name="Haridas S."/>
            <person name="Kuo A."/>
            <person name="Mondo S."/>
            <person name="Pangilinan J."/>
            <person name="Riley R."/>
            <person name="Labutti K."/>
            <person name="Andreopoulos B."/>
            <person name="Lipzen A."/>
            <person name="Chen C."/>
            <person name="Yanf M."/>
            <person name="Daum C."/>
            <person name="Ng V."/>
            <person name="Clum A."/>
            <person name="Steindorff A."/>
            <person name="Ohm R."/>
            <person name="Martin F."/>
            <person name="Silar P."/>
            <person name="Natvig D."/>
            <person name="Lalanne C."/>
            <person name="Gautier V."/>
            <person name="Ament-Velasquez S.L."/>
            <person name="Kruys A."/>
            <person name="Hutchinson M.I."/>
            <person name="Powell A.J."/>
            <person name="Barry K."/>
            <person name="Miller A.N."/>
            <person name="Grigoriev I.V."/>
            <person name="Debuchy R."/>
            <person name="Gladieux P."/>
            <person name="Thoren M.H."/>
            <person name="Johannesson H."/>
        </authorList>
    </citation>
    <scope>NUCLEOTIDE SEQUENCE</scope>
    <source>
        <strain evidence="1">SMH2532-1</strain>
    </source>
</reference>
<name>A0AA40CLR5_9PEZI</name>
<accession>A0AA40CLR5</accession>
<comment type="caution">
    <text evidence="1">The sequence shown here is derived from an EMBL/GenBank/DDBJ whole genome shotgun (WGS) entry which is preliminary data.</text>
</comment>
<organism evidence="1 2">
    <name type="scientific">Cercophora newfieldiana</name>
    <dbReference type="NCBI Taxonomy" id="92897"/>
    <lineage>
        <taxon>Eukaryota</taxon>
        <taxon>Fungi</taxon>
        <taxon>Dikarya</taxon>
        <taxon>Ascomycota</taxon>
        <taxon>Pezizomycotina</taxon>
        <taxon>Sordariomycetes</taxon>
        <taxon>Sordariomycetidae</taxon>
        <taxon>Sordariales</taxon>
        <taxon>Lasiosphaeriaceae</taxon>
        <taxon>Cercophora</taxon>
    </lineage>
</organism>
<proteinExistence type="predicted"/>
<dbReference type="EMBL" id="JAULSV010000005">
    <property type="protein sequence ID" value="KAK0643656.1"/>
    <property type="molecule type" value="Genomic_DNA"/>
</dbReference>
<dbReference type="AlphaFoldDB" id="A0AA40CLR5"/>
<gene>
    <name evidence="1" type="ORF">B0T16DRAFT_187390</name>
</gene>
<protein>
    <submittedName>
        <fullName evidence="1">Uncharacterized protein</fullName>
    </submittedName>
</protein>